<dbReference type="Proteomes" id="UP000799779">
    <property type="component" value="Unassembled WGS sequence"/>
</dbReference>
<evidence type="ECO:0000313" key="2">
    <source>
        <dbReference type="Proteomes" id="UP000799779"/>
    </source>
</evidence>
<dbReference type="Pfam" id="PF11951">
    <property type="entry name" value="Fungal_trans_2"/>
    <property type="match status" value="1"/>
</dbReference>
<dbReference type="GO" id="GO:0001228">
    <property type="term" value="F:DNA-binding transcription activator activity, RNA polymerase II-specific"/>
    <property type="evidence" value="ECO:0007669"/>
    <property type="project" value="TreeGrafter"/>
</dbReference>
<dbReference type="Pfam" id="PF12013">
    <property type="entry name" value="OrsD"/>
    <property type="match status" value="1"/>
</dbReference>
<dbReference type="PANTHER" id="PTHR47784">
    <property type="entry name" value="STEROL UPTAKE CONTROL PROTEIN 2"/>
    <property type="match status" value="1"/>
</dbReference>
<name>A0A6A5X279_9PLEO</name>
<evidence type="ECO:0000313" key="1">
    <source>
        <dbReference type="EMBL" id="KAF2005036.1"/>
    </source>
</evidence>
<dbReference type="EMBL" id="ML977564">
    <property type="protein sequence ID" value="KAF2005036.1"/>
    <property type="molecule type" value="Genomic_DNA"/>
</dbReference>
<dbReference type="InterPro" id="IPR053157">
    <property type="entry name" value="Sterol_Uptake_Regulator"/>
</dbReference>
<reference evidence="1" key="1">
    <citation type="journal article" date="2020" name="Stud. Mycol.">
        <title>101 Dothideomycetes genomes: a test case for predicting lifestyles and emergence of pathogens.</title>
        <authorList>
            <person name="Haridas S."/>
            <person name="Albert R."/>
            <person name="Binder M."/>
            <person name="Bloem J."/>
            <person name="Labutti K."/>
            <person name="Salamov A."/>
            <person name="Andreopoulos B."/>
            <person name="Baker S."/>
            <person name="Barry K."/>
            <person name="Bills G."/>
            <person name="Bluhm B."/>
            <person name="Cannon C."/>
            <person name="Castanera R."/>
            <person name="Culley D."/>
            <person name="Daum C."/>
            <person name="Ezra D."/>
            <person name="Gonzalez J."/>
            <person name="Henrissat B."/>
            <person name="Kuo A."/>
            <person name="Liang C."/>
            <person name="Lipzen A."/>
            <person name="Lutzoni F."/>
            <person name="Magnuson J."/>
            <person name="Mondo S."/>
            <person name="Nolan M."/>
            <person name="Ohm R."/>
            <person name="Pangilinan J."/>
            <person name="Park H.-J."/>
            <person name="Ramirez L."/>
            <person name="Alfaro M."/>
            <person name="Sun H."/>
            <person name="Tritt A."/>
            <person name="Yoshinaga Y."/>
            <person name="Zwiers L.-H."/>
            <person name="Turgeon B."/>
            <person name="Goodwin S."/>
            <person name="Spatafora J."/>
            <person name="Crous P."/>
            <person name="Grigoriev I."/>
        </authorList>
    </citation>
    <scope>NUCLEOTIDE SEQUENCE</scope>
    <source>
        <strain evidence="1">CBS 123094</strain>
    </source>
</reference>
<accession>A0A6A5X279</accession>
<dbReference type="PANTHER" id="PTHR47784:SF5">
    <property type="entry name" value="STEROL UPTAKE CONTROL PROTEIN 2"/>
    <property type="match status" value="1"/>
</dbReference>
<protein>
    <recommendedName>
        <fullName evidence="3">C2H2-type domain-containing protein</fullName>
    </recommendedName>
</protein>
<dbReference type="InterPro" id="IPR022698">
    <property type="entry name" value="OrsD"/>
</dbReference>
<organism evidence="1 2">
    <name type="scientific">Amniculicola lignicola CBS 123094</name>
    <dbReference type="NCBI Taxonomy" id="1392246"/>
    <lineage>
        <taxon>Eukaryota</taxon>
        <taxon>Fungi</taxon>
        <taxon>Dikarya</taxon>
        <taxon>Ascomycota</taxon>
        <taxon>Pezizomycotina</taxon>
        <taxon>Dothideomycetes</taxon>
        <taxon>Pleosporomycetidae</taxon>
        <taxon>Pleosporales</taxon>
        <taxon>Amniculicolaceae</taxon>
        <taxon>Amniculicola</taxon>
    </lineage>
</organism>
<keyword evidence="2" id="KW-1185">Reference proteome</keyword>
<dbReference type="InterPro" id="IPR021858">
    <property type="entry name" value="Fun_TF"/>
</dbReference>
<proteinExistence type="predicted"/>
<gene>
    <name evidence="1" type="ORF">P154DRAFT_424955</name>
</gene>
<sequence length="452" mass="51345">MSCQPSDLLRYLPDFKVVVCTSCQYALQPSAISRHLKDIHHILRSSRKPFAEYVSTLDLAKPEAVIRSTDTLAQFPVAALPVQDGLKCSHQGCSHMCVTEKRMKSHWNVKHGRPGLRELNWTVVPLQTFFRGNSLRYFMKPSLSLVLSYETLKKSLDGEIEAALLQHYITSTSITLANGVETLSIWQEVMPQLAKRYPFLMYGLLICSALHLAWLRPSERQSYLITAATFQDLAMPLFRAAIAKINTENCNAIFSFHHLLAISSFAMDQENDLLLLECRDGPVVLSHWLFLLRSGCEYVTMVRDSVKDGALKTLLCDRPKYLDIYKDTQTPLKARLLAIIPSADCEDAWSEQECQIYRNAVHHLDHAFACAEGLGTAFDIWVALKAWPILLSPDYLQLLHYSHPGALIALSHYCVLLHKLDGIWYCEGRAKRISGDILQRLDPKWHTHIKIL</sequence>
<evidence type="ECO:0008006" key="3">
    <source>
        <dbReference type="Google" id="ProtNLM"/>
    </source>
</evidence>
<dbReference type="OrthoDB" id="416217at2759"/>
<dbReference type="AlphaFoldDB" id="A0A6A5X279"/>